<sequence>MAERPTWSPETVDVDRPNAARMYDYFLGGSHNFAVDREAARNAAQAFPGMAAILRTNRTFLRRSVRYLAEQGVDQFLDLGSGIPTVGNVHEIARDANVVYVDVEPIAVAHAQTILDDMPRTLAVQADLRSPEAILSSPEVRALIDFDRPVGVLMVAVLHFVPERDDPAGIIARYRDALAPGSHLVVSHGTQEGLSAAERADFEAVKSIYDRTASPVTVRTPADIASWFDGFELVEPGVVRLSEWRPDGDTEWTPWFAGVGRKP</sequence>
<dbReference type="SUPFAM" id="SSF53335">
    <property type="entry name" value="S-adenosyl-L-methionine-dependent methyltransferases"/>
    <property type="match status" value="1"/>
</dbReference>
<keyword evidence="2" id="KW-1185">Reference proteome</keyword>
<dbReference type="Proteomes" id="UP000323454">
    <property type="component" value="Unassembled WGS sequence"/>
</dbReference>
<name>A0A5B2XI04_9PSEU</name>
<dbReference type="RefSeq" id="WP_149849200.1">
    <property type="nucleotide sequence ID" value="NZ_VUOB01000016.1"/>
</dbReference>
<proteinExistence type="predicted"/>
<evidence type="ECO:0000313" key="2">
    <source>
        <dbReference type="Proteomes" id="UP000323454"/>
    </source>
</evidence>
<accession>A0A5B2XI04</accession>
<dbReference type="Gene3D" id="3.40.50.150">
    <property type="entry name" value="Vaccinia Virus protein VP39"/>
    <property type="match status" value="1"/>
</dbReference>
<dbReference type="PIRSF" id="PIRSF017393">
    <property type="entry name" value="MTase_SAV2177"/>
    <property type="match status" value="1"/>
</dbReference>
<gene>
    <name evidence="1" type="ORF">F0L68_09885</name>
</gene>
<dbReference type="InterPro" id="IPR029063">
    <property type="entry name" value="SAM-dependent_MTases_sf"/>
</dbReference>
<dbReference type="InterPro" id="IPR006764">
    <property type="entry name" value="SAM_dep_MeTrfase_SAV2177_type"/>
</dbReference>
<dbReference type="CDD" id="cd02440">
    <property type="entry name" value="AdoMet_MTases"/>
    <property type="match status" value="1"/>
</dbReference>
<reference evidence="1 2" key="2">
    <citation type="submission" date="2019-09" db="EMBL/GenBank/DDBJ databases">
        <authorList>
            <person name="Jin C."/>
        </authorList>
    </citation>
    <scope>NUCLEOTIDE SEQUENCE [LARGE SCALE GENOMIC DNA]</scope>
    <source>
        <strain evidence="1 2">AN110305</strain>
    </source>
</reference>
<organism evidence="1 2">
    <name type="scientific">Solihabitans fulvus</name>
    <dbReference type="NCBI Taxonomy" id="1892852"/>
    <lineage>
        <taxon>Bacteria</taxon>
        <taxon>Bacillati</taxon>
        <taxon>Actinomycetota</taxon>
        <taxon>Actinomycetes</taxon>
        <taxon>Pseudonocardiales</taxon>
        <taxon>Pseudonocardiaceae</taxon>
        <taxon>Solihabitans</taxon>
    </lineage>
</organism>
<dbReference type="Pfam" id="PF04672">
    <property type="entry name" value="Methyltransf_19"/>
    <property type="match status" value="1"/>
</dbReference>
<protein>
    <recommendedName>
        <fullName evidence="3">S-adenosyl methyltransferase</fullName>
    </recommendedName>
</protein>
<dbReference type="EMBL" id="VUOB01000016">
    <property type="protein sequence ID" value="KAA2263468.1"/>
    <property type="molecule type" value="Genomic_DNA"/>
</dbReference>
<dbReference type="OrthoDB" id="5175904at2"/>
<evidence type="ECO:0008006" key="3">
    <source>
        <dbReference type="Google" id="ProtNLM"/>
    </source>
</evidence>
<dbReference type="AlphaFoldDB" id="A0A5B2XI04"/>
<reference evidence="1 2" key="1">
    <citation type="submission" date="2019-09" db="EMBL/GenBank/DDBJ databases">
        <title>Goodfellowia gen. nov., a new genus of the Pseudonocardineae related to Actinoalloteichus, containing Goodfellowia coeruleoviolacea gen. nov., comb. nov. gen. nov., comb. nov.</title>
        <authorList>
            <person name="Labeda D."/>
        </authorList>
    </citation>
    <scope>NUCLEOTIDE SEQUENCE [LARGE SCALE GENOMIC DNA]</scope>
    <source>
        <strain evidence="1 2">AN110305</strain>
    </source>
</reference>
<evidence type="ECO:0000313" key="1">
    <source>
        <dbReference type="EMBL" id="KAA2263468.1"/>
    </source>
</evidence>
<comment type="caution">
    <text evidence="1">The sequence shown here is derived from an EMBL/GenBank/DDBJ whole genome shotgun (WGS) entry which is preliminary data.</text>
</comment>